<protein>
    <submittedName>
        <fullName evidence="1">Uncharacterized protein</fullName>
    </submittedName>
</protein>
<name>A0ABU6ZTJ7_9FABA</name>
<comment type="caution">
    <text evidence="1">The sequence shown here is derived from an EMBL/GenBank/DDBJ whole genome shotgun (WGS) entry which is preliminary data.</text>
</comment>
<reference evidence="1 2" key="1">
    <citation type="journal article" date="2023" name="Plants (Basel)">
        <title>Bridging the Gap: Combining Genomics and Transcriptomics Approaches to Understand Stylosanthes scabra, an Orphan Legume from the Brazilian Caatinga.</title>
        <authorList>
            <person name="Ferreira-Neto J.R.C."/>
            <person name="da Silva M.D."/>
            <person name="Binneck E."/>
            <person name="de Melo N.F."/>
            <person name="da Silva R.H."/>
            <person name="de Melo A.L.T.M."/>
            <person name="Pandolfi V."/>
            <person name="Bustamante F.O."/>
            <person name="Brasileiro-Vidal A.C."/>
            <person name="Benko-Iseppon A.M."/>
        </authorList>
    </citation>
    <scope>NUCLEOTIDE SEQUENCE [LARGE SCALE GENOMIC DNA]</scope>
    <source>
        <tissue evidence="1">Leaves</tissue>
    </source>
</reference>
<keyword evidence="2" id="KW-1185">Reference proteome</keyword>
<sequence length="138" mass="15239">MFCIFSTSFDGLLLLYKWDINIVLVRAPRNTSTHISQTHCCLYFLELFSSSEAYMDEMEHIQAILSDSQNPNLEEALAAIASSTVGPTPHSPDDGNLNLELTIDVPVPPCSDSTVTPSSCFGPEERALLNEVHHMVKV</sequence>
<dbReference type="Proteomes" id="UP001341840">
    <property type="component" value="Unassembled WGS sequence"/>
</dbReference>
<evidence type="ECO:0000313" key="1">
    <source>
        <dbReference type="EMBL" id="MED6225337.1"/>
    </source>
</evidence>
<accession>A0ABU6ZTJ7</accession>
<gene>
    <name evidence="1" type="ORF">PIB30_092732</name>
</gene>
<proteinExistence type="predicted"/>
<dbReference type="EMBL" id="JASCZI010273793">
    <property type="protein sequence ID" value="MED6225337.1"/>
    <property type="molecule type" value="Genomic_DNA"/>
</dbReference>
<evidence type="ECO:0000313" key="2">
    <source>
        <dbReference type="Proteomes" id="UP001341840"/>
    </source>
</evidence>
<organism evidence="1 2">
    <name type="scientific">Stylosanthes scabra</name>
    <dbReference type="NCBI Taxonomy" id="79078"/>
    <lineage>
        <taxon>Eukaryota</taxon>
        <taxon>Viridiplantae</taxon>
        <taxon>Streptophyta</taxon>
        <taxon>Embryophyta</taxon>
        <taxon>Tracheophyta</taxon>
        <taxon>Spermatophyta</taxon>
        <taxon>Magnoliopsida</taxon>
        <taxon>eudicotyledons</taxon>
        <taxon>Gunneridae</taxon>
        <taxon>Pentapetalae</taxon>
        <taxon>rosids</taxon>
        <taxon>fabids</taxon>
        <taxon>Fabales</taxon>
        <taxon>Fabaceae</taxon>
        <taxon>Papilionoideae</taxon>
        <taxon>50 kb inversion clade</taxon>
        <taxon>dalbergioids sensu lato</taxon>
        <taxon>Dalbergieae</taxon>
        <taxon>Pterocarpus clade</taxon>
        <taxon>Stylosanthes</taxon>
    </lineage>
</organism>